<dbReference type="Gramene" id="ORGLA10G0143300.1">
    <property type="protein sequence ID" value="ORGLA10G0143300.1"/>
    <property type="gene ID" value="ORGLA10G0143300"/>
</dbReference>
<dbReference type="AlphaFoldDB" id="I1QW50"/>
<dbReference type="HOGENOM" id="CLU_1888990_0_0_1"/>
<evidence type="ECO:0000313" key="2">
    <source>
        <dbReference type="EnsemblPlants" id="ORGLA10G0143300.1"/>
    </source>
</evidence>
<accession>I1QW50</accession>
<reference evidence="2 3" key="2">
    <citation type="submission" date="2018-04" db="EMBL/GenBank/DDBJ databases">
        <title>OglaRS2 (Oryza glaberrima Reference Sequence Version 2).</title>
        <authorList>
            <person name="Zhang J."/>
            <person name="Kudrna D."/>
            <person name="Lee S."/>
            <person name="Talag J."/>
            <person name="Rajasekar S."/>
            <person name="Wing R.A."/>
        </authorList>
    </citation>
    <scope>NUCLEOTIDE SEQUENCE [LARGE SCALE GENOMIC DNA]</scope>
    <source>
        <strain evidence="2 3">cv. IRGC 96717</strain>
    </source>
</reference>
<feature type="chain" id="PRO_5003651813" evidence="1">
    <location>
        <begin position="32"/>
        <end position="135"/>
    </location>
</feature>
<dbReference type="Proteomes" id="UP000007306">
    <property type="component" value="Chromosome 10"/>
</dbReference>
<proteinExistence type="predicted"/>
<reference evidence="2" key="1">
    <citation type="submission" date="2015-06" db="UniProtKB">
        <authorList>
            <consortium name="EnsemblPlants"/>
        </authorList>
    </citation>
    <scope>IDENTIFICATION</scope>
</reference>
<dbReference type="EnsemblPlants" id="ORGLA10G0143300.1">
    <property type="protein sequence ID" value="ORGLA10G0143300.1"/>
    <property type="gene ID" value="ORGLA10G0143300"/>
</dbReference>
<sequence>MTKHGSSSFGGALSLCKVILMVLALICTLHTASVQGGSSRVSRAIARAPSLPSPLSTTRESGGGNWWGWEGFGIGSNLHAADDPRRVLHRRPGMPRTLQMPSWSRLAMTMTHTPSLCYIKCYCMIEDHIDLDLII</sequence>
<evidence type="ECO:0000256" key="1">
    <source>
        <dbReference type="SAM" id="SignalP"/>
    </source>
</evidence>
<feature type="signal peptide" evidence="1">
    <location>
        <begin position="1"/>
        <end position="31"/>
    </location>
</feature>
<evidence type="ECO:0000313" key="3">
    <source>
        <dbReference type="Proteomes" id="UP000007306"/>
    </source>
</evidence>
<keyword evidence="1" id="KW-0732">Signal</keyword>
<protein>
    <submittedName>
        <fullName evidence="2">Uncharacterized protein</fullName>
    </submittedName>
</protein>
<dbReference type="STRING" id="4538.I1QW50"/>
<organism evidence="2 3">
    <name type="scientific">Oryza glaberrima</name>
    <name type="common">African rice</name>
    <dbReference type="NCBI Taxonomy" id="4538"/>
    <lineage>
        <taxon>Eukaryota</taxon>
        <taxon>Viridiplantae</taxon>
        <taxon>Streptophyta</taxon>
        <taxon>Embryophyta</taxon>
        <taxon>Tracheophyta</taxon>
        <taxon>Spermatophyta</taxon>
        <taxon>Magnoliopsida</taxon>
        <taxon>Liliopsida</taxon>
        <taxon>Poales</taxon>
        <taxon>Poaceae</taxon>
        <taxon>BOP clade</taxon>
        <taxon>Oryzoideae</taxon>
        <taxon>Oryzeae</taxon>
        <taxon>Oryzinae</taxon>
        <taxon>Oryza</taxon>
    </lineage>
</organism>
<keyword evidence="3" id="KW-1185">Reference proteome</keyword>
<name>I1QW50_ORYGL</name>